<feature type="compositionally biased region" description="Low complexity" evidence="1">
    <location>
        <begin position="552"/>
        <end position="569"/>
    </location>
</feature>
<feature type="compositionally biased region" description="Pro residues" evidence="1">
    <location>
        <begin position="542"/>
        <end position="551"/>
    </location>
</feature>
<feature type="region of interest" description="Disordered" evidence="1">
    <location>
        <begin position="716"/>
        <end position="757"/>
    </location>
</feature>
<dbReference type="Proteomes" id="UP000623467">
    <property type="component" value="Unassembled WGS sequence"/>
</dbReference>
<feature type="compositionally biased region" description="Low complexity" evidence="1">
    <location>
        <begin position="512"/>
        <end position="529"/>
    </location>
</feature>
<feature type="region of interest" description="Disordered" evidence="1">
    <location>
        <begin position="30"/>
        <end position="142"/>
    </location>
</feature>
<feature type="compositionally biased region" description="Acidic residues" evidence="1">
    <location>
        <begin position="471"/>
        <end position="489"/>
    </location>
</feature>
<reference evidence="2" key="1">
    <citation type="submission" date="2020-05" db="EMBL/GenBank/DDBJ databases">
        <title>Mycena genomes resolve the evolution of fungal bioluminescence.</title>
        <authorList>
            <person name="Tsai I.J."/>
        </authorList>
    </citation>
    <scope>NUCLEOTIDE SEQUENCE</scope>
    <source>
        <strain evidence="2">160909Yilan</strain>
    </source>
</reference>
<organism evidence="2 3">
    <name type="scientific">Mycena sanguinolenta</name>
    <dbReference type="NCBI Taxonomy" id="230812"/>
    <lineage>
        <taxon>Eukaryota</taxon>
        <taxon>Fungi</taxon>
        <taxon>Dikarya</taxon>
        <taxon>Basidiomycota</taxon>
        <taxon>Agaricomycotina</taxon>
        <taxon>Agaricomycetes</taxon>
        <taxon>Agaricomycetidae</taxon>
        <taxon>Agaricales</taxon>
        <taxon>Marasmiineae</taxon>
        <taxon>Mycenaceae</taxon>
        <taxon>Mycena</taxon>
    </lineage>
</organism>
<accession>A0A8H6XJM2</accession>
<evidence type="ECO:0000313" key="3">
    <source>
        <dbReference type="Proteomes" id="UP000623467"/>
    </source>
</evidence>
<sequence>MRSLAQILLHNKLPFPSVLPTALLTPLLQMSSHPPRPRQMPFKAMAPQPAGASLPASHSGNAPQGLTPLPAATATAPDSAAGTAPRRSMLDGLSAEEQERRRAAIGSSGAGGAGRGGAGKSGPVANSRSLSKPERKARREQWETDVVEVVATHEATVKTLVEKYPEKKEGDIRKLLTHASTLKSSRQLTIYNAMLHDLCLKSKEESSTGKGKSSIQITQELGAETIREMIENLEEHERTELLEQLAEYRTTQRHGVRKSNKAQAADLDALFMRTGTGAMMFAVRSDTHDPNEPTFIETGGSRGFLKDYFDKSYQEIGHNYEMWSVAKGRGESKSNSMVAVRSEINKEVHTKLRVVTGKKDAKMSWANYEVDICEAHKVKMVGWLVTQTDADGNVSVKMSPLNQLPAEIARQTLKGLKNGTIFFVKMSKAEHSALVAKHDALRAANGPLKKRAQRSDFSKTHASHKRKAGKDEDEENDEDDQDGSDEEGSVEQRAQKKRRTSGDTDKPNAPIATNAPHAPSPSHANAPSTMNVPNVPNLPHAPKAPNPPHPSLPNTSNAPNPQNAPHQPNTSNARSREKKKVTKQKKAKSAPAARLTPRQRGKNPSALPATSAPATSTSAAGESAPNLTLRLPSPDPPHGRRTADVCDGVNGVWLRPFLGGPGSMPEMEFDQDLMSLLGEAVGGAHFWDGGAGAAPTSVQGPPLQPLNGYNWALPPNPTPTTSSAHKHGHTSMPEMRGENAPPRAAGAAASISASGPSPAPYLMTRFRLGSA</sequence>
<feature type="compositionally biased region" description="Low complexity" evidence="1">
    <location>
        <begin position="740"/>
        <end position="756"/>
    </location>
</feature>
<dbReference type="OrthoDB" id="3253416at2759"/>
<dbReference type="AlphaFoldDB" id="A0A8H6XJM2"/>
<evidence type="ECO:0000313" key="2">
    <source>
        <dbReference type="EMBL" id="KAF7341864.1"/>
    </source>
</evidence>
<feature type="compositionally biased region" description="Basic residues" evidence="1">
    <location>
        <begin position="576"/>
        <end position="588"/>
    </location>
</feature>
<dbReference type="EMBL" id="JACAZH010000026">
    <property type="protein sequence ID" value="KAF7341864.1"/>
    <property type="molecule type" value="Genomic_DNA"/>
</dbReference>
<protein>
    <submittedName>
        <fullName evidence="2">Uncharacterized protein</fullName>
    </submittedName>
</protein>
<proteinExistence type="predicted"/>
<name>A0A8H6XJM2_9AGAR</name>
<gene>
    <name evidence="2" type="ORF">MSAN_02042000</name>
</gene>
<comment type="caution">
    <text evidence="2">The sequence shown here is derived from an EMBL/GenBank/DDBJ whole genome shotgun (WGS) entry which is preliminary data.</text>
</comment>
<feature type="compositionally biased region" description="Gly residues" evidence="1">
    <location>
        <begin position="108"/>
        <end position="120"/>
    </location>
</feature>
<feature type="compositionally biased region" description="Basic and acidic residues" evidence="1">
    <location>
        <begin position="131"/>
        <end position="142"/>
    </location>
</feature>
<feature type="compositionally biased region" description="Low complexity" evidence="1">
    <location>
        <begin position="604"/>
        <end position="625"/>
    </location>
</feature>
<feature type="compositionally biased region" description="Low complexity" evidence="1">
    <location>
        <begin position="62"/>
        <end position="85"/>
    </location>
</feature>
<evidence type="ECO:0000256" key="1">
    <source>
        <dbReference type="SAM" id="MobiDB-lite"/>
    </source>
</evidence>
<keyword evidence="3" id="KW-1185">Reference proteome</keyword>
<feature type="region of interest" description="Disordered" evidence="1">
    <location>
        <begin position="445"/>
        <end position="644"/>
    </location>
</feature>